<feature type="compositionally biased region" description="Low complexity" evidence="1">
    <location>
        <begin position="42"/>
        <end position="53"/>
    </location>
</feature>
<organism evidence="2 3">
    <name type="scientific">Lineolata rhizophorae</name>
    <dbReference type="NCBI Taxonomy" id="578093"/>
    <lineage>
        <taxon>Eukaryota</taxon>
        <taxon>Fungi</taxon>
        <taxon>Dikarya</taxon>
        <taxon>Ascomycota</taxon>
        <taxon>Pezizomycotina</taxon>
        <taxon>Dothideomycetes</taxon>
        <taxon>Dothideomycetes incertae sedis</taxon>
        <taxon>Lineolatales</taxon>
        <taxon>Lineolataceae</taxon>
        <taxon>Lineolata</taxon>
    </lineage>
</organism>
<accession>A0A6A6NNR7</accession>
<protein>
    <submittedName>
        <fullName evidence="2">Uncharacterized protein</fullName>
    </submittedName>
</protein>
<dbReference type="AlphaFoldDB" id="A0A6A6NNR7"/>
<dbReference type="Proteomes" id="UP000799766">
    <property type="component" value="Unassembled WGS sequence"/>
</dbReference>
<evidence type="ECO:0000256" key="1">
    <source>
        <dbReference type="SAM" id="MobiDB-lite"/>
    </source>
</evidence>
<sequence length="166" mass="18612">MLSTKGYRNTITQYLYSYNTEVSNKTARAPSPCMHAFLRPTSSQQGESSGQNQTIKPSSLPHEPASPHNMQRRQHAHVPRTKPDINPLSAHRTTPHESINLQPITKQAAQKRCIAKDVQPHPSSRPQSTSRSAREAVKMSQQKERKQGSKAERRRESSGNLPLLSL</sequence>
<feature type="region of interest" description="Disordered" evidence="1">
    <location>
        <begin position="36"/>
        <end position="166"/>
    </location>
</feature>
<feature type="compositionally biased region" description="Basic and acidic residues" evidence="1">
    <location>
        <begin position="132"/>
        <end position="157"/>
    </location>
</feature>
<feature type="compositionally biased region" description="Basic residues" evidence="1">
    <location>
        <begin position="70"/>
        <end position="80"/>
    </location>
</feature>
<dbReference type="EMBL" id="MU001698">
    <property type="protein sequence ID" value="KAF2453346.1"/>
    <property type="molecule type" value="Genomic_DNA"/>
</dbReference>
<feature type="compositionally biased region" description="Polar residues" evidence="1">
    <location>
        <begin position="96"/>
        <end position="108"/>
    </location>
</feature>
<keyword evidence="3" id="KW-1185">Reference proteome</keyword>
<gene>
    <name evidence="2" type="ORF">BDY21DRAFT_356434</name>
</gene>
<name>A0A6A6NNR7_9PEZI</name>
<reference evidence="2" key="1">
    <citation type="journal article" date="2020" name="Stud. Mycol.">
        <title>101 Dothideomycetes genomes: a test case for predicting lifestyles and emergence of pathogens.</title>
        <authorList>
            <person name="Haridas S."/>
            <person name="Albert R."/>
            <person name="Binder M."/>
            <person name="Bloem J."/>
            <person name="Labutti K."/>
            <person name="Salamov A."/>
            <person name="Andreopoulos B."/>
            <person name="Baker S."/>
            <person name="Barry K."/>
            <person name="Bills G."/>
            <person name="Bluhm B."/>
            <person name="Cannon C."/>
            <person name="Castanera R."/>
            <person name="Culley D."/>
            <person name="Daum C."/>
            <person name="Ezra D."/>
            <person name="Gonzalez J."/>
            <person name="Henrissat B."/>
            <person name="Kuo A."/>
            <person name="Liang C."/>
            <person name="Lipzen A."/>
            <person name="Lutzoni F."/>
            <person name="Magnuson J."/>
            <person name="Mondo S."/>
            <person name="Nolan M."/>
            <person name="Ohm R."/>
            <person name="Pangilinan J."/>
            <person name="Park H.-J."/>
            <person name="Ramirez L."/>
            <person name="Alfaro M."/>
            <person name="Sun H."/>
            <person name="Tritt A."/>
            <person name="Yoshinaga Y."/>
            <person name="Zwiers L.-H."/>
            <person name="Turgeon B."/>
            <person name="Goodwin S."/>
            <person name="Spatafora J."/>
            <person name="Crous P."/>
            <person name="Grigoriev I."/>
        </authorList>
    </citation>
    <scope>NUCLEOTIDE SEQUENCE</scope>
    <source>
        <strain evidence="2">ATCC 16933</strain>
    </source>
</reference>
<evidence type="ECO:0000313" key="2">
    <source>
        <dbReference type="EMBL" id="KAF2453346.1"/>
    </source>
</evidence>
<evidence type="ECO:0000313" key="3">
    <source>
        <dbReference type="Proteomes" id="UP000799766"/>
    </source>
</evidence>
<feature type="compositionally biased region" description="Polar residues" evidence="1">
    <location>
        <begin position="121"/>
        <end position="131"/>
    </location>
</feature>
<proteinExistence type="predicted"/>